<dbReference type="Gene3D" id="3.30.70.270">
    <property type="match status" value="1"/>
</dbReference>
<dbReference type="SUPFAM" id="SSF56672">
    <property type="entry name" value="DNA/RNA polymerases"/>
    <property type="match status" value="1"/>
</dbReference>
<dbReference type="PROSITE" id="PS50994">
    <property type="entry name" value="INTEGRASE"/>
    <property type="match status" value="1"/>
</dbReference>
<dbReference type="InterPro" id="IPR050951">
    <property type="entry name" value="Retrovirus_Pol_polyprotein"/>
</dbReference>
<evidence type="ECO:0000313" key="2">
    <source>
        <dbReference type="EMBL" id="KAF9761409.1"/>
    </source>
</evidence>
<dbReference type="InterPro" id="IPR000477">
    <property type="entry name" value="RT_dom"/>
</dbReference>
<organism evidence="2 3">
    <name type="scientific">Nosema granulosis</name>
    <dbReference type="NCBI Taxonomy" id="83296"/>
    <lineage>
        <taxon>Eukaryota</taxon>
        <taxon>Fungi</taxon>
        <taxon>Fungi incertae sedis</taxon>
        <taxon>Microsporidia</taxon>
        <taxon>Nosematidae</taxon>
        <taxon>Nosema</taxon>
    </lineage>
</organism>
<dbReference type="Gene3D" id="3.30.420.10">
    <property type="entry name" value="Ribonuclease H-like superfamily/Ribonuclease H"/>
    <property type="match status" value="1"/>
</dbReference>
<protein>
    <submittedName>
        <fullName evidence="2">Retrovirus-related Pol polyprotein from transposon</fullName>
    </submittedName>
</protein>
<dbReference type="Pfam" id="PF17921">
    <property type="entry name" value="Integrase_H2C2"/>
    <property type="match status" value="1"/>
</dbReference>
<dbReference type="InterPro" id="IPR043128">
    <property type="entry name" value="Rev_trsase/Diguanyl_cyclase"/>
</dbReference>
<sequence length="205" mass="23794">MPFGLCNAPATFQSAMDLILKDSTGQFVIPYHDDTIIYSTSVEEHKIHVEHILKKHKELTREAKDSIIKEYHMTLGHGSPSNMKYPISKRYKWPKMFSEIGEARKSCLTCKKFGNQVVNTKNKVIETTQENELWEVDLMGRIDDKGRNKFIFIGIDHFSKWIETKNIKHKTGEVIVKAVEELIINKHGRPKEYYLTAVWNSVISR</sequence>
<gene>
    <name evidence="2" type="primary">pol_115</name>
    <name evidence="2" type="ORF">NGRA_2669</name>
</gene>
<keyword evidence="3" id="KW-1185">Reference proteome</keyword>
<dbReference type="InterPro" id="IPR012337">
    <property type="entry name" value="RNaseH-like_sf"/>
</dbReference>
<proteinExistence type="predicted"/>
<reference evidence="2 3" key="1">
    <citation type="journal article" date="2020" name="Genome Biol. Evol.">
        <title>Comparative genomics of strictly vertically transmitted, feminizing microsporidia endosymbionts of amphipod crustaceans.</title>
        <authorList>
            <person name="Cormier A."/>
            <person name="Chebbi M.A."/>
            <person name="Giraud I."/>
            <person name="Wattier R."/>
            <person name="Teixeira M."/>
            <person name="Gilbert C."/>
            <person name="Rigaud T."/>
            <person name="Cordaux R."/>
        </authorList>
    </citation>
    <scope>NUCLEOTIDE SEQUENCE [LARGE SCALE GENOMIC DNA]</scope>
    <source>
        <strain evidence="2 3">Ou3-Ou53</strain>
    </source>
</reference>
<dbReference type="InterPro" id="IPR043502">
    <property type="entry name" value="DNA/RNA_pol_sf"/>
</dbReference>
<dbReference type="Proteomes" id="UP000740883">
    <property type="component" value="Unassembled WGS sequence"/>
</dbReference>
<name>A0A9P6GW56_9MICR</name>
<evidence type="ECO:0000313" key="3">
    <source>
        <dbReference type="Proteomes" id="UP000740883"/>
    </source>
</evidence>
<comment type="caution">
    <text evidence="2">The sequence shown here is derived from an EMBL/GenBank/DDBJ whole genome shotgun (WGS) entry which is preliminary data.</text>
</comment>
<dbReference type="GO" id="GO:0005634">
    <property type="term" value="C:nucleus"/>
    <property type="evidence" value="ECO:0007669"/>
    <property type="project" value="UniProtKB-ARBA"/>
</dbReference>
<dbReference type="EMBL" id="SBJO01000344">
    <property type="protein sequence ID" value="KAF9761409.1"/>
    <property type="molecule type" value="Genomic_DNA"/>
</dbReference>
<dbReference type="InterPro" id="IPR001584">
    <property type="entry name" value="Integrase_cat-core"/>
</dbReference>
<dbReference type="GO" id="GO:0003676">
    <property type="term" value="F:nucleic acid binding"/>
    <property type="evidence" value="ECO:0007669"/>
    <property type="project" value="InterPro"/>
</dbReference>
<dbReference type="InterPro" id="IPR041588">
    <property type="entry name" value="Integrase_H2C2"/>
</dbReference>
<dbReference type="Pfam" id="PF00078">
    <property type="entry name" value="RVT_1"/>
    <property type="match status" value="1"/>
</dbReference>
<dbReference type="AlphaFoldDB" id="A0A9P6GW56"/>
<feature type="domain" description="Integrase catalytic" evidence="1">
    <location>
        <begin position="126"/>
        <end position="205"/>
    </location>
</feature>
<dbReference type="InterPro" id="IPR036397">
    <property type="entry name" value="RNaseH_sf"/>
</dbReference>
<dbReference type="OrthoDB" id="10055717at2759"/>
<dbReference type="PANTHER" id="PTHR37984:SF5">
    <property type="entry name" value="PROTEIN NYNRIN-LIKE"/>
    <property type="match status" value="1"/>
</dbReference>
<evidence type="ECO:0000259" key="1">
    <source>
        <dbReference type="PROSITE" id="PS50994"/>
    </source>
</evidence>
<dbReference type="GO" id="GO:0015074">
    <property type="term" value="P:DNA integration"/>
    <property type="evidence" value="ECO:0007669"/>
    <property type="project" value="InterPro"/>
</dbReference>
<accession>A0A9P6GW56</accession>
<dbReference type="SUPFAM" id="SSF53098">
    <property type="entry name" value="Ribonuclease H-like"/>
    <property type="match status" value="1"/>
</dbReference>
<dbReference type="PANTHER" id="PTHR37984">
    <property type="entry name" value="PROTEIN CBG26694"/>
    <property type="match status" value="1"/>
</dbReference>